<evidence type="ECO:0000256" key="2">
    <source>
        <dbReference type="SAM" id="SignalP"/>
    </source>
</evidence>
<comment type="caution">
    <text evidence="3">The sequence shown here is derived from an EMBL/GenBank/DDBJ whole genome shotgun (WGS) entry which is preliminary data.</text>
</comment>
<accession>A0A561BDJ0</accession>
<feature type="compositionally biased region" description="Basic and acidic residues" evidence="1">
    <location>
        <begin position="39"/>
        <end position="48"/>
    </location>
</feature>
<feature type="region of interest" description="Disordered" evidence="1">
    <location>
        <begin position="19"/>
        <end position="107"/>
    </location>
</feature>
<reference evidence="3 4" key="1">
    <citation type="submission" date="2019-06" db="EMBL/GenBank/DDBJ databases">
        <title>Sorghum-associated microbial communities from plants grown in Nebraska, USA.</title>
        <authorList>
            <person name="Schachtman D."/>
        </authorList>
    </citation>
    <scope>NUCLEOTIDE SEQUENCE [LARGE SCALE GENOMIC DNA]</scope>
    <source>
        <strain evidence="3 4">T529</strain>
    </source>
</reference>
<dbReference type="EMBL" id="VIVL01000011">
    <property type="protein sequence ID" value="TWD76772.1"/>
    <property type="molecule type" value="Genomic_DNA"/>
</dbReference>
<sequence length="107" mass="10816">MSKILAVMIAGLFAAGAYAQNPTGTTPEQGNATNSKPQARAEAKKEAKPAGQVAAPAGDIAKTPEGGAVGADKAAAAGEKRASTRDQRRRNKDGSVKRKSTQGGTPQ</sequence>
<organism evidence="3 4">
    <name type="scientific">Variovorax beijingensis</name>
    <dbReference type="NCBI Taxonomy" id="2496117"/>
    <lineage>
        <taxon>Bacteria</taxon>
        <taxon>Pseudomonadati</taxon>
        <taxon>Pseudomonadota</taxon>
        <taxon>Betaproteobacteria</taxon>
        <taxon>Burkholderiales</taxon>
        <taxon>Comamonadaceae</taxon>
        <taxon>Variovorax</taxon>
    </lineage>
</organism>
<evidence type="ECO:0008006" key="5">
    <source>
        <dbReference type="Google" id="ProtNLM"/>
    </source>
</evidence>
<protein>
    <recommendedName>
        <fullName evidence="5">Cell envelope biogenesis protein TolA</fullName>
    </recommendedName>
</protein>
<feature type="compositionally biased region" description="Basic and acidic residues" evidence="1">
    <location>
        <begin position="78"/>
        <end position="96"/>
    </location>
</feature>
<evidence type="ECO:0000313" key="3">
    <source>
        <dbReference type="EMBL" id="TWD76772.1"/>
    </source>
</evidence>
<dbReference type="OrthoDB" id="8912170at2"/>
<dbReference type="RefSeq" id="WP_145746616.1">
    <property type="nucleotide sequence ID" value="NZ_VIVL01000011.1"/>
</dbReference>
<name>A0A561BDJ0_9BURK</name>
<feature type="chain" id="PRO_5022212486" description="Cell envelope biogenesis protein TolA" evidence="2">
    <location>
        <begin position="20"/>
        <end position="107"/>
    </location>
</feature>
<dbReference type="AlphaFoldDB" id="A0A561BDJ0"/>
<dbReference type="Proteomes" id="UP000319722">
    <property type="component" value="Unassembled WGS sequence"/>
</dbReference>
<evidence type="ECO:0000256" key="1">
    <source>
        <dbReference type="SAM" id="MobiDB-lite"/>
    </source>
</evidence>
<feature type="signal peptide" evidence="2">
    <location>
        <begin position="1"/>
        <end position="19"/>
    </location>
</feature>
<keyword evidence="2" id="KW-0732">Signal</keyword>
<evidence type="ECO:0000313" key="4">
    <source>
        <dbReference type="Proteomes" id="UP000319722"/>
    </source>
</evidence>
<gene>
    <name evidence="3" type="ORF">FB547_111122</name>
</gene>
<proteinExistence type="predicted"/>
<feature type="compositionally biased region" description="Polar residues" evidence="1">
    <location>
        <begin position="20"/>
        <end position="35"/>
    </location>
</feature>